<evidence type="ECO:0000256" key="1">
    <source>
        <dbReference type="ARBA" id="ARBA00008225"/>
    </source>
</evidence>
<dbReference type="Proteomes" id="UP000015102">
    <property type="component" value="Unassembled WGS sequence"/>
</dbReference>
<dbReference type="SUPFAM" id="SSF56317">
    <property type="entry name" value="Carbon-nitrogen hydrolase"/>
    <property type="match status" value="1"/>
</dbReference>
<protein>
    <recommendedName>
        <fullName evidence="2">CN hydrolase domain-containing protein</fullName>
    </recommendedName>
</protein>
<name>T1GW72_MEGSC</name>
<reference evidence="4" key="1">
    <citation type="submission" date="2013-02" db="EMBL/GenBank/DDBJ databases">
        <authorList>
            <person name="Hughes D."/>
        </authorList>
    </citation>
    <scope>NUCLEOTIDE SEQUENCE</scope>
    <source>
        <strain>Durham</strain>
        <strain evidence="4">NC isolate 2 -- Noor lab</strain>
    </source>
</reference>
<evidence type="ECO:0000313" key="4">
    <source>
        <dbReference type="Proteomes" id="UP000015102"/>
    </source>
</evidence>
<dbReference type="EnsemblMetazoa" id="MESCA008044-RA">
    <property type="protein sequence ID" value="MESCA008044-PA"/>
    <property type="gene ID" value="MESCA008044"/>
</dbReference>
<organism evidence="3 4">
    <name type="scientific">Megaselia scalaris</name>
    <name type="common">Humpbacked fly</name>
    <name type="synonym">Phora scalaris</name>
    <dbReference type="NCBI Taxonomy" id="36166"/>
    <lineage>
        <taxon>Eukaryota</taxon>
        <taxon>Metazoa</taxon>
        <taxon>Ecdysozoa</taxon>
        <taxon>Arthropoda</taxon>
        <taxon>Hexapoda</taxon>
        <taxon>Insecta</taxon>
        <taxon>Pterygota</taxon>
        <taxon>Neoptera</taxon>
        <taxon>Endopterygota</taxon>
        <taxon>Diptera</taxon>
        <taxon>Brachycera</taxon>
        <taxon>Muscomorpha</taxon>
        <taxon>Platypezoidea</taxon>
        <taxon>Phoridae</taxon>
        <taxon>Megaseliini</taxon>
        <taxon>Megaselia</taxon>
    </lineage>
</organism>
<evidence type="ECO:0000259" key="2">
    <source>
        <dbReference type="PROSITE" id="PS50263"/>
    </source>
</evidence>
<dbReference type="PANTHER" id="PTHR10609">
    <property type="entry name" value="BIOTINIDASE-RELATED"/>
    <property type="match status" value="1"/>
</dbReference>
<dbReference type="InterPro" id="IPR036526">
    <property type="entry name" value="C-N_Hydrolase_sf"/>
</dbReference>
<dbReference type="HOGENOM" id="CLU_1998259_0_0_1"/>
<dbReference type="OMA" id="AHEHILN"/>
<accession>T1GW72</accession>
<dbReference type="STRING" id="36166.T1GW72"/>
<dbReference type="PROSITE" id="PS50263">
    <property type="entry name" value="CN_HYDROLASE"/>
    <property type="match status" value="1"/>
</dbReference>
<dbReference type="EMBL" id="CAQQ02198699">
    <property type="status" value="NOT_ANNOTATED_CDS"/>
    <property type="molecule type" value="Genomic_DNA"/>
</dbReference>
<keyword evidence="4" id="KW-1185">Reference proteome</keyword>
<dbReference type="InterPro" id="IPR040154">
    <property type="entry name" value="Biotinidase/VNN"/>
</dbReference>
<comment type="similarity">
    <text evidence="1">Belongs to the carbon-nitrogen hydrolase superfamily. BTD/VNN family.</text>
</comment>
<dbReference type="Gene3D" id="3.60.110.10">
    <property type="entry name" value="Carbon-nitrogen hydrolase"/>
    <property type="match status" value="1"/>
</dbReference>
<sequence>MCPELSTFTTDFGVTFAHFIGFDINFYSPAHEHILNGITDFVYPTNWYQELPFLSALQLHQGWAEANDVNLLSAGASRPTTQNTGSGIFAGKWGALDYIISETPKRQILTTRVPKKNKKYQPTSK</sequence>
<dbReference type="PANTHER" id="PTHR10609:SF14">
    <property type="entry name" value="BIOTINIDASE"/>
    <property type="match status" value="1"/>
</dbReference>
<evidence type="ECO:0000313" key="3">
    <source>
        <dbReference type="EnsemblMetazoa" id="MESCA008044-PA"/>
    </source>
</evidence>
<dbReference type="InterPro" id="IPR003010">
    <property type="entry name" value="C-N_Hydrolase"/>
</dbReference>
<dbReference type="AlphaFoldDB" id="T1GW72"/>
<proteinExistence type="inferred from homology"/>
<reference evidence="3" key="2">
    <citation type="submission" date="2015-06" db="UniProtKB">
        <authorList>
            <consortium name="EnsemblMetazoa"/>
        </authorList>
    </citation>
    <scope>IDENTIFICATION</scope>
</reference>
<feature type="domain" description="CN hydrolase" evidence="2">
    <location>
        <begin position="1"/>
        <end position="115"/>
    </location>
</feature>